<dbReference type="Proteomes" id="UP001159363">
    <property type="component" value="Chromosome X"/>
</dbReference>
<evidence type="ECO:0000313" key="2">
    <source>
        <dbReference type="EMBL" id="KAJ8885826.1"/>
    </source>
</evidence>
<evidence type="ECO:0000313" key="3">
    <source>
        <dbReference type="Proteomes" id="UP001159363"/>
    </source>
</evidence>
<proteinExistence type="predicted"/>
<comment type="caution">
    <text evidence="2">The sequence shown here is derived from an EMBL/GenBank/DDBJ whole genome shotgun (WGS) entry which is preliminary data.</text>
</comment>
<organism evidence="2 3">
    <name type="scientific">Dryococelus australis</name>
    <dbReference type="NCBI Taxonomy" id="614101"/>
    <lineage>
        <taxon>Eukaryota</taxon>
        <taxon>Metazoa</taxon>
        <taxon>Ecdysozoa</taxon>
        <taxon>Arthropoda</taxon>
        <taxon>Hexapoda</taxon>
        <taxon>Insecta</taxon>
        <taxon>Pterygota</taxon>
        <taxon>Neoptera</taxon>
        <taxon>Polyneoptera</taxon>
        <taxon>Phasmatodea</taxon>
        <taxon>Verophasmatodea</taxon>
        <taxon>Anareolatae</taxon>
        <taxon>Phasmatidae</taxon>
        <taxon>Eurycanthinae</taxon>
        <taxon>Dryococelus</taxon>
    </lineage>
</organism>
<dbReference type="Gene3D" id="3.30.70.1820">
    <property type="entry name" value="L1 transposable element, RRM domain"/>
    <property type="match status" value="1"/>
</dbReference>
<dbReference type="EMBL" id="JARBHB010000004">
    <property type="protein sequence ID" value="KAJ8885826.1"/>
    <property type="molecule type" value="Genomic_DNA"/>
</dbReference>
<protein>
    <submittedName>
        <fullName evidence="2">Uncharacterized protein</fullName>
    </submittedName>
</protein>
<name>A0ABQ9HN66_9NEOP</name>
<evidence type="ECO:0000256" key="1">
    <source>
        <dbReference type="SAM" id="MobiDB-lite"/>
    </source>
</evidence>
<accession>A0ABQ9HN66</accession>
<sequence length="216" mass="25663">MERCQNARAREMRAPQENPPTSGIIQHESHMRSRWESNLVRHGERAGMIGEEFKMSANFVRNTFDKIKEEMVLLREKFQEFSIEEIKHFRDEMEEFSQYHRWDNLEIYRVPELYGENVYIIVCDIAKVAGVNLTNQDISVGHRIPTHKKEMQKPIIAKFVHRWKKEEILKAKKSTKDLTSQFIGIRGQQYNIYINHHLTDRNKALPKQARDLRSQG</sequence>
<feature type="region of interest" description="Disordered" evidence="1">
    <location>
        <begin position="1"/>
        <end position="31"/>
    </location>
</feature>
<reference evidence="2 3" key="1">
    <citation type="submission" date="2023-02" db="EMBL/GenBank/DDBJ databases">
        <title>LHISI_Scaffold_Assembly.</title>
        <authorList>
            <person name="Stuart O.P."/>
            <person name="Cleave R."/>
            <person name="Magrath M.J.L."/>
            <person name="Mikheyev A.S."/>
        </authorList>
    </citation>
    <scope>NUCLEOTIDE SEQUENCE [LARGE SCALE GENOMIC DNA]</scope>
    <source>
        <strain evidence="2">Daus_M_001</strain>
        <tissue evidence="2">Leg muscle</tissue>
    </source>
</reference>
<gene>
    <name evidence="2" type="ORF">PR048_012031</name>
</gene>
<keyword evidence="3" id="KW-1185">Reference proteome</keyword>
<feature type="compositionally biased region" description="Basic and acidic residues" evidence="1">
    <location>
        <begin position="1"/>
        <end position="14"/>
    </location>
</feature>